<protein>
    <submittedName>
        <fullName evidence="2">Uncharacterized protein</fullName>
    </submittedName>
</protein>
<dbReference type="Proteomes" id="UP000308730">
    <property type="component" value="Unassembled WGS sequence"/>
</dbReference>
<evidence type="ECO:0000256" key="1">
    <source>
        <dbReference type="SAM" id="MobiDB-lite"/>
    </source>
</evidence>
<evidence type="ECO:0000313" key="2">
    <source>
        <dbReference type="EMBL" id="THH32587.1"/>
    </source>
</evidence>
<feature type="compositionally biased region" description="Pro residues" evidence="1">
    <location>
        <begin position="12"/>
        <end position="23"/>
    </location>
</feature>
<keyword evidence="3" id="KW-1185">Reference proteome</keyword>
<feature type="region of interest" description="Disordered" evidence="1">
    <location>
        <begin position="1"/>
        <end position="40"/>
    </location>
</feature>
<feature type="compositionally biased region" description="Basic and acidic residues" evidence="1">
    <location>
        <begin position="1"/>
        <end position="11"/>
    </location>
</feature>
<dbReference type="AlphaFoldDB" id="A0A4S4N3E2"/>
<dbReference type="EMBL" id="SGPM01000019">
    <property type="protein sequence ID" value="THH32587.1"/>
    <property type="molecule type" value="Genomic_DNA"/>
</dbReference>
<organism evidence="2 3">
    <name type="scientific">Antrodiella citrinella</name>
    <dbReference type="NCBI Taxonomy" id="2447956"/>
    <lineage>
        <taxon>Eukaryota</taxon>
        <taxon>Fungi</taxon>
        <taxon>Dikarya</taxon>
        <taxon>Basidiomycota</taxon>
        <taxon>Agaricomycotina</taxon>
        <taxon>Agaricomycetes</taxon>
        <taxon>Polyporales</taxon>
        <taxon>Steccherinaceae</taxon>
        <taxon>Antrodiella</taxon>
    </lineage>
</organism>
<comment type="caution">
    <text evidence="2">The sequence shown here is derived from an EMBL/GenBank/DDBJ whole genome shotgun (WGS) entry which is preliminary data.</text>
</comment>
<sequence>MSLRVPLRDPARYPPPLPPQPRPPLHRMQRPLPPRLDLPAQRALGPAQGVVEHDRADFPVRVRRVEVEERGDVQEEEGHGGRARVQYRALRERRLGDEHADHLCLHVPLSLPLVFSPFQPSSPRSLPLLLLLLLWWWWW</sequence>
<accession>A0A4S4N3E2</accession>
<gene>
    <name evidence="2" type="ORF">EUX98_g1601</name>
</gene>
<proteinExistence type="predicted"/>
<name>A0A4S4N3E2_9APHY</name>
<reference evidence="2 3" key="1">
    <citation type="submission" date="2019-02" db="EMBL/GenBank/DDBJ databases">
        <title>Genome sequencing of the rare red list fungi Antrodiella citrinella (Flaviporus citrinellus).</title>
        <authorList>
            <person name="Buettner E."/>
            <person name="Kellner H."/>
        </authorList>
    </citation>
    <scope>NUCLEOTIDE SEQUENCE [LARGE SCALE GENOMIC DNA]</scope>
    <source>
        <strain evidence="2 3">DSM 108506</strain>
    </source>
</reference>
<evidence type="ECO:0000313" key="3">
    <source>
        <dbReference type="Proteomes" id="UP000308730"/>
    </source>
</evidence>